<evidence type="ECO:0000313" key="2">
    <source>
        <dbReference type="EMBL" id="QYY43168.1"/>
    </source>
</evidence>
<name>A0ABX8YDX0_ANETH</name>
<protein>
    <submittedName>
        <fullName evidence="2">Uncharacterized protein</fullName>
    </submittedName>
</protein>
<dbReference type="GeneID" id="97140212"/>
<dbReference type="Proteomes" id="UP000826616">
    <property type="component" value="Chromosome"/>
</dbReference>
<dbReference type="RefSeq" id="WP_220559294.1">
    <property type="nucleotide sequence ID" value="NZ_CP080764.1"/>
</dbReference>
<sequence>MTKKRKKKKPATAVSKRLTGFKQSLYEIESQVNETKESASKIEKALNQTKSVARRTRPTRSKPRQRRRINLFPFLRRKNQTSESGRTRTKRNDSKGLDAAALIEILQNPAVQTLIKKGLNSGVVTKLGKTNNKKPNRKEGLSDTLSGIDFAEITKLLQNPMVQSMLKNMF</sequence>
<organism evidence="2 3">
    <name type="scientific">Aneurinibacillus thermoaerophilus</name>
    <dbReference type="NCBI Taxonomy" id="143495"/>
    <lineage>
        <taxon>Bacteria</taxon>
        <taxon>Bacillati</taxon>
        <taxon>Bacillota</taxon>
        <taxon>Bacilli</taxon>
        <taxon>Bacillales</taxon>
        <taxon>Paenibacillaceae</taxon>
        <taxon>Aneurinibacillus group</taxon>
        <taxon>Aneurinibacillus</taxon>
    </lineage>
</organism>
<feature type="region of interest" description="Disordered" evidence="1">
    <location>
        <begin position="32"/>
        <end position="93"/>
    </location>
</feature>
<feature type="compositionally biased region" description="Basic residues" evidence="1">
    <location>
        <begin position="52"/>
        <end position="79"/>
    </location>
</feature>
<gene>
    <name evidence="2" type="ORF">K3F53_02410</name>
</gene>
<dbReference type="EMBL" id="CP080764">
    <property type="protein sequence ID" value="QYY43168.1"/>
    <property type="molecule type" value="Genomic_DNA"/>
</dbReference>
<keyword evidence="3" id="KW-1185">Reference proteome</keyword>
<evidence type="ECO:0000313" key="3">
    <source>
        <dbReference type="Proteomes" id="UP000826616"/>
    </source>
</evidence>
<feature type="compositionally biased region" description="Basic and acidic residues" evidence="1">
    <location>
        <begin position="34"/>
        <end position="44"/>
    </location>
</feature>
<accession>A0ABX8YDX0</accession>
<proteinExistence type="predicted"/>
<reference evidence="2 3" key="1">
    <citation type="submission" date="2021-08" db="EMBL/GenBank/DDBJ databases">
        <title>Complete genome sequence of the strain Aneurinibacillus thermoaerophilus CCM 8960.</title>
        <authorList>
            <person name="Musilova J."/>
            <person name="Kourilova X."/>
            <person name="Pernicova I."/>
            <person name="Bezdicek M."/>
            <person name="Lengerova M."/>
            <person name="Obruca S."/>
            <person name="Sedlar K."/>
        </authorList>
    </citation>
    <scope>NUCLEOTIDE SEQUENCE [LARGE SCALE GENOMIC DNA]</scope>
    <source>
        <strain evidence="2 3">CCM 8960</strain>
    </source>
</reference>
<evidence type="ECO:0000256" key="1">
    <source>
        <dbReference type="SAM" id="MobiDB-lite"/>
    </source>
</evidence>